<gene>
    <name evidence="3" type="ORF">FHX68_2717</name>
</gene>
<feature type="compositionally biased region" description="Gly residues" evidence="1">
    <location>
        <begin position="21"/>
        <end position="40"/>
    </location>
</feature>
<dbReference type="InterPro" id="IPR045155">
    <property type="entry name" value="Beta-lactam_cat"/>
</dbReference>
<accession>A0A4Y3UNW0</accession>
<dbReference type="AlphaFoldDB" id="A0A4Y3UNW0"/>
<sequence length="380" mass="38608">MSERQATRRGGADDPREARGGRGGRAGHGGGGAGGSGASGPVGERASARAAGAAESASRRSRASGPGGVYGHPDASAAPLTRRGGRGAGGAGGGDTFAPRRASLRQRSFIGTLKALDALSTSGAQVSVRVSDLDGGDEVLSGDDHLTLPVVGLGVVPLLIEVAAQIEFGQLDPLEIIERRSVDEVALAGVWQHLAAPALPVRDLAVLAAAASDAAAANVLLARVGIGAVRSRMEDIGLEKTALLDGFRDVRGPDDAPQVALSSAGELAGLFAAIVNARVVSPAVSAQVGEWLNLNQDLALVGAATALDPFAHEDDRYGMLFVNKTGRADGIRADAGVLAGPRGGVSYALVVCFDDLSIAHRLRAHEAFRALGADLMEYVF</sequence>
<feature type="region of interest" description="Disordered" evidence="1">
    <location>
        <begin position="1"/>
        <end position="100"/>
    </location>
</feature>
<dbReference type="GO" id="GO:0030655">
    <property type="term" value="P:beta-lactam antibiotic catabolic process"/>
    <property type="evidence" value="ECO:0007669"/>
    <property type="project" value="InterPro"/>
</dbReference>
<feature type="domain" description="Beta-lactamase class A catalytic" evidence="2">
    <location>
        <begin position="128"/>
        <end position="352"/>
    </location>
</feature>
<keyword evidence="4" id="KW-1185">Reference proteome</keyword>
<dbReference type="GO" id="GO:0046677">
    <property type="term" value="P:response to antibiotic"/>
    <property type="evidence" value="ECO:0007669"/>
    <property type="project" value="InterPro"/>
</dbReference>
<protein>
    <submittedName>
        <fullName evidence="3">Beta-lactamase class A</fullName>
    </submittedName>
</protein>
<dbReference type="Gene3D" id="3.40.710.10">
    <property type="entry name" value="DD-peptidase/beta-lactamase superfamily"/>
    <property type="match status" value="1"/>
</dbReference>
<dbReference type="SUPFAM" id="SSF56601">
    <property type="entry name" value="beta-lactamase/transpeptidase-like"/>
    <property type="match status" value="1"/>
</dbReference>
<dbReference type="Proteomes" id="UP000319804">
    <property type="component" value="Unassembled WGS sequence"/>
</dbReference>
<dbReference type="PANTHER" id="PTHR35333:SF3">
    <property type="entry name" value="BETA-LACTAMASE-TYPE TRANSPEPTIDASE FOLD CONTAINING PROTEIN"/>
    <property type="match status" value="1"/>
</dbReference>
<evidence type="ECO:0000259" key="2">
    <source>
        <dbReference type="Pfam" id="PF13354"/>
    </source>
</evidence>
<dbReference type="Pfam" id="PF13354">
    <property type="entry name" value="Beta-lactamase2"/>
    <property type="match status" value="1"/>
</dbReference>
<dbReference type="InterPro" id="IPR012338">
    <property type="entry name" value="Beta-lactam/transpept-like"/>
</dbReference>
<dbReference type="GO" id="GO:0008800">
    <property type="term" value="F:beta-lactamase activity"/>
    <property type="evidence" value="ECO:0007669"/>
    <property type="project" value="InterPro"/>
</dbReference>
<comment type="caution">
    <text evidence="3">The sequence shown here is derived from an EMBL/GenBank/DDBJ whole genome shotgun (WGS) entry which is preliminary data.</text>
</comment>
<dbReference type="EMBL" id="VFPS01000006">
    <property type="protein sequence ID" value="TQM90870.1"/>
    <property type="molecule type" value="Genomic_DNA"/>
</dbReference>
<organism evidence="3 4">
    <name type="scientific">Microbacterium lacticum</name>
    <dbReference type="NCBI Taxonomy" id="33885"/>
    <lineage>
        <taxon>Bacteria</taxon>
        <taxon>Bacillati</taxon>
        <taxon>Actinomycetota</taxon>
        <taxon>Actinomycetes</taxon>
        <taxon>Micrococcales</taxon>
        <taxon>Microbacteriaceae</taxon>
        <taxon>Microbacterium</taxon>
    </lineage>
</organism>
<reference evidence="3 4" key="1">
    <citation type="submission" date="2019-06" db="EMBL/GenBank/DDBJ databases">
        <title>Sequencing the genomes of 1000 actinobacteria strains.</title>
        <authorList>
            <person name="Klenk H.-P."/>
        </authorList>
    </citation>
    <scope>NUCLEOTIDE SEQUENCE [LARGE SCALE GENOMIC DNA]</scope>
    <source>
        <strain evidence="3 4">DSM 20427</strain>
    </source>
</reference>
<evidence type="ECO:0000256" key="1">
    <source>
        <dbReference type="SAM" id="MobiDB-lite"/>
    </source>
</evidence>
<dbReference type="RefSeq" id="WP_229661591.1">
    <property type="nucleotide sequence ID" value="NZ_BJNA01000045.1"/>
</dbReference>
<name>A0A4Y3UNW0_9MICO</name>
<evidence type="ECO:0000313" key="3">
    <source>
        <dbReference type="EMBL" id="TQM90870.1"/>
    </source>
</evidence>
<dbReference type="InterPro" id="IPR000871">
    <property type="entry name" value="Beta-lactam_class-A"/>
</dbReference>
<proteinExistence type="predicted"/>
<dbReference type="PANTHER" id="PTHR35333">
    <property type="entry name" value="BETA-LACTAMASE"/>
    <property type="match status" value="1"/>
</dbReference>
<feature type="compositionally biased region" description="Low complexity" evidence="1">
    <location>
        <begin position="41"/>
        <end position="56"/>
    </location>
</feature>
<feature type="compositionally biased region" description="Basic and acidic residues" evidence="1">
    <location>
        <begin position="1"/>
        <end position="20"/>
    </location>
</feature>
<feature type="compositionally biased region" description="Gly residues" evidence="1">
    <location>
        <begin position="86"/>
        <end position="95"/>
    </location>
</feature>
<evidence type="ECO:0000313" key="4">
    <source>
        <dbReference type="Proteomes" id="UP000319804"/>
    </source>
</evidence>